<organism evidence="6 7">
    <name type="scientific">Pseudothermotoga thermarum DSM 5069</name>
    <dbReference type="NCBI Taxonomy" id="688269"/>
    <lineage>
        <taxon>Bacteria</taxon>
        <taxon>Thermotogati</taxon>
        <taxon>Thermotogota</taxon>
        <taxon>Thermotogae</taxon>
        <taxon>Thermotogales</taxon>
        <taxon>Thermotogaceae</taxon>
        <taxon>Pseudothermotoga</taxon>
    </lineage>
</organism>
<dbReference type="InterPro" id="IPR012902">
    <property type="entry name" value="N_methyl_site"/>
</dbReference>
<name>F7YUL3_9THEM</name>
<dbReference type="eggNOG" id="COG2165">
    <property type="taxonomic scope" value="Bacteria"/>
</dbReference>
<keyword evidence="3" id="KW-0574">Periplasm</keyword>
<proteinExistence type="predicted"/>
<comment type="subcellular location">
    <subcellularLocation>
        <location evidence="1">Cell outer membrane</location>
        <topology evidence="1">Single-pass membrane protein</topology>
    </subcellularLocation>
    <subcellularLocation>
        <location evidence="2">Periplasm</location>
    </subcellularLocation>
</comment>
<protein>
    <submittedName>
        <fullName evidence="6">General secretion pathway protein G</fullName>
    </submittedName>
</protein>
<dbReference type="STRING" id="688269.Theth_1427"/>
<keyword evidence="5" id="KW-1133">Transmembrane helix</keyword>
<dbReference type="RefSeq" id="WP_013932700.1">
    <property type="nucleotide sequence ID" value="NC_015707.1"/>
</dbReference>
<dbReference type="GO" id="GO:0042597">
    <property type="term" value="C:periplasmic space"/>
    <property type="evidence" value="ECO:0007669"/>
    <property type="project" value="UniProtKB-SubCell"/>
</dbReference>
<evidence type="ECO:0000256" key="1">
    <source>
        <dbReference type="ARBA" id="ARBA00004203"/>
    </source>
</evidence>
<dbReference type="Pfam" id="PF07963">
    <property type="entry name" value="N_methyl"/>
    <property type="match status" value="1"/>
</dbReference>
<keyword evidence="7" id="KW-1185">Reference proteome</keyword>
<evidence type="ECO:0000313" key="6">
    <source>
        <dbReference type="EMBL" id="AEH51486.1"/>
    </source>
</evidence>
<dbReference type="NCBIfam" id="TIGR02532">
    <property type="entry name" value="IV_pilin_GFxxxE"/>
    <property type="match status" value="1"/>
</dbReference>
<dbReference type="HOGENOM" id="CLU_149241_0_0_0"/>
<keyword evidence="5" id="KW-0472">Membrane</keyword>
<sequence length="141" mass="15122" precursor="true">MRKGFTLIELLIVLAIIAALLTIVTPIALNAVRQANATKIASTMRNIASAAQSYVMTERTTVISGGNWLQGLVSQGYLNTNPGGDYTVSVTEGSGTEAGRITITVRYTGSAVRIDDLRRVVPEMSGSTGNAEYILTTARWW</sequence>
<dbReference type="AlphaFoldDB" id="F7YUL3"/>
<keyword evidence="4" id="KW-0998">Cell outer membrane</keyword>
<evidence type="ECO:0000256" key="2">
    <source>
        <dbReference type="ARBA" id="ARBA00004418"/>
    </source>
</evidence>
<dbReference type="Proteomes" id="UP000006804">
    <property type="component" value="Chromosome"/>
</dbReference>
<dbReference type="PATRIC" id="fig|688269.3.peg.1475"/>
<evidence type="ECO:0000256" key="3">
    <source>
        <dbReference type="ARBA" id="ARBA00022764"/>
    </source>
</evidence>
<dbReference type="GO" id="GO:0009279">
    <property type="term" value="C:cell outer membrane"/>
    <property type="evidence" value="ECO:0007669"/>
    <property type="project" value="UniProtKB-SubCell"/>
</dbReference>
<evidence type="ECO:0000256" key="4">
    <source>
        <dbReference type="ARBA" id="ARBA00023237"/>
    </source>
</evidence>
<dbReference type="KEGG" id="tta:Theth_1427"/>
<dbReference type="EMBL" id="CP002351">
    <property type="protein sequence ID" value="AEH51486.1"/>
    <property type="molecule type" value="Genomic_DNA"/>
</dbReference>
<feature type="transmembrane region" description="Helical" evidence="5">
    <location>
        <begin position="7"/>
        <end position="29"/>
    </location>
</feature>
<gene>
    <name evidence="6" type="ORF">Theth_1427</name>
</gene>
<dbReference type="SUPFAM" id="SSF54523">
    <property type="entry name" value="Pili subunits"/>
    <property type="match status" value="1"/>
</dbReference>
<keyword evidence="5" id="KW-0812">Transmembrane</keyword>
<dbReference type="PROSITE" id="PS00409">
    <property type="entry name" value="PROKAR_NTER_METHYL"/>
    <property type="match status" value="1"/>
</dbReference>
<dbReference type="InterPro" id="IPR045584">
    <property type="entry name" value="Pilin-like"/>
</dbReference>
<reference evidence="6 7" key="1">
    <citation type="submission" date="2010-11" db="EMBL/GenBank/DDBJ databases">
        <title>The complete genome of Thermotoga thermarum DSM 5069.</title>
        <authorList>
            <consortium name="US DOE Joint Genome Institute (JGI-PGF)"/>
            <person name="Lucas S."/>
            <person name="Copeland A."/>
            <person name="Lapidus A."/>
            <person name="Bruce D."/>
            <person name="Goodwin L."/>
            <person name="Pitluck S."/>
            <person name="Kyrpides N."/>
            <person name="Mavromatis K."/>
            <person name="Ivanova N."/>
            <person name="Zeytun A."/>
            <person name="Brettin T."/>
            <person name="Detter J.C."/>
            <person name="Tapia R."/>
            <person name="Han C."/>
            <person name="Land M."/>
            <person name="Hauser L."/>
            <person name="Markowitz V."/>
            <person name="Cheng J.-F."/>
            <person name="Hugenholtz P."/>
            <person name="Woyke T."/>
            <person name="Wu D."/>
            <person name="Spring S."/>
            <person name="Schroeder M."/>
            <person name="Brambilla E."/>
            <person name="Klenk H.-P."/>
            <person name="Eisen J.A."/>
        </authorList>
    </citation>
    <scope>NUCLEOTIDE SEQUENCE [LARGE SCALE GENOMIC DNA]</scope>
    <source>
        <strain evidence="6 7">DSM 5069</strain>
    </source>
</reference>
<dbReference type="Gene3D" id="3.30.700.10">
    <property type="entry name" value="Glycoprotein, Type 4 Pilin"/>
    <property type="match status" value="1"/>
</dbReference>
<evidence type="ECO:0000256" key="5">
    <source>
        <dbReference type="SAM" id="Phobius"/>
    </source>
</evidence>
<accession>F7YUL3</accession>
<evidence type="ECO:0000313" key="7">
    <source>
        <dbReference type="Proteomes" id="UP000006804"/>
    </source>
</evidence>